<sequence length="130" mass="14732">MNLKNIISKSSMRQQKGASVFTVIFLLVIIGIVLLSALKVAPAYLDNNIMVNAMNGMIDNNDFEEMSVSEVRSALQRSLITNGIRDFDASNVVLTREGNDRYIDINYETRASLFYNIEIVVTFENRFDKN</sequence>
<feature type="transmembrane region" description="Helical" evidence="1">
    <location>
        <begin position="20"/>
        <end position="45"/>
    </location>
</feature>
<keyword evidence="1" id="KW-0472">Membrane</keyword>
<keyword evidence="1" id="KW-0812">Transmembrane</keyword>
<comment type="caution">
    <text evidence="2">The sequence shown here is derived from an EMBL/GenBank/DDBJ whole genome shotgun (WGS) entry which is preliminary data.</text>
</comment>
<gene>
    <name evidence="2" type="ORF">COA71_12175</name>
</gene>
<evidence type="ECO:0000256" key="1">
    <source>
        <dbReference type="SAM" id="Phobius"/>
    </source>
</evidence>
<evidence type="ECO:0000313" key="3">
    <source>
        <dbReference type="Proteomes" id="UP000228987"/>
    </source>
</evidence>
<dbReference type="AlphaFoldDB" id="A0A2A5C7T8"/>
<name>A0A2A5C7T8_9GAMM</name>
<keyword evidence="1" id="KW-1133">Transmembrane helix</keyword>
<proteinExistence type="predicted"/>
<dbReference type="InterPro" id="IPR032314">
    <property type="entry name" value="DUF4845"/>
</dbReference>
<reference evidence="3" key="1">
    <citation type="submission" date="2017-08" db="EMBL/GenBank/DDBJ databases">
        <title>A dynamic microbial community with high functional redundancy inhabits the cold, oxic subseafloor aquifer.</title>
        <authorList>
            <person name="Tully B.J."/>
            <person name="Wheat C.G."/>
            <person name="Glazer B.T."/>
            <person name="Huber J.A."/>
        </authorList>
    </citation>
    <scope>NUCLEOTIDE SEQUENCE [LARGE SCALE GENOMIC DNA]</scope>
</reference>
<evidence type="ECO:0008006" key="4">
    <source>
        <dbReference type="Google" id="ProtNLM"/>
    </source>
</evidence>
<protein>
    <recommendedName>
        <fullName evidence="4">DUF4845 domain-containing protein</fullName>
    </recommendedName>
</protein>
<dbReference type="Pfam" id="PF16137">
    <property type="entry name" value="DUF4845"/>
    <property type="match status" value="1"/>
</dbReference>
<evidence type="ECO:0000313" key="2">
    <source>
        <dbReference type="EMBL" id="PCJ39929.1"/>
    </source>
</evidence>
<accession>A0A2A5C7T8</accession>
<organism evidence="2 3">
    <name type="scientific">SAR86 cluster bacterium</name>
    <dbReference type="NCBI Taxonomy" id="2030880"/>
    <lineage>
        <taxon>Bacteria</taxon>
        <taxon>Pseudomonadati</taxon>
        <taxon>Pseudomonadota</taxon>
        <taxon>Gammaproteobacteria</taxon>
        <taxon>SAR86 cluster</taxon>
    </lineage>
</organism>
<dbReference type="Proteomes" id="UP000228987">
    <property type="component" value="Unassembled WGS sequence"/>
</dbReference>
<dbReference type="EMBL" id="NVWI01000011">
    <property type="protein sequence ID" value="PCJ39929.1"/>
    <property type="molecule type" value="Genomic_DNA"/>
</dbReference>